<feature type="compositionally biased region" description="Polar residues" evidence="1">
    <location>
        <begin position="117"/>
        <end position="133"/>
    </location>
</feature>
<dbReference type="EMBL" id="LR031873">
    <property type="protein sequence ID" value="VDD09003.1"/>
    <property type="molecule type" value="Genomic_DNA"/>
</dbReference>
<evidence type="ECO:0000256" key="1">
    <source>
        <dbReference type="SAM" id="MobiDB-lite"/>
    </source>
</evidence>
<accession>A0A3P6BTB6</accession>
<name>A0A3P6BTB6_BRAOL</name>
<feature type="region of interest" description="Disordered" evidence="1">
    <location>
        <begin position="100"/>
        <end position="133"/>
    </location>
</feature>
<proteinExistence type="predicted"/>
<sequence>MIRNGNLFRSLAALKTGCCNTTVEVQCNTNVEVRYINRTGIKDGDHAIKSPGDAEDSDDSTVVATSLSIGLNLVADDSQNSGAKKRKVAKNSGTKALYKDHLVSSSASKDRIGGGSSSSLTANPYDHSTSFTI</sequence>
<dbReference type="AlphaFoldDB" id="A0A3P6BTB6"/>
<evidence type="ECO:0000313" key="2">
    <source>
        <dbReference type="EMBL" id="VDD09003.1"/>
    </source>
</evidence>
<feature type="compositionally biased region" description="Basic and acidic residues" evidence="1">
    <location>
        <begin position="100"/>
        <end position="112"/>
    </location>
</feature>
<gene>
    <name evidence="2" type="ORF">BOLC4T24454H</name>
</gene>
<protein>
    <submittedName>
        <fullName evidence="2">Uncharacterized protein</fullName>
    </submittedName>
</protein>
<organism evidence="2">
    <name type="scientific">Brassica oleracea</name>
    <name type="common">Wild cabbage</name>
    <dbReference type="NCBI Taxonomy" id="3712"/>
    <lineage>
        <taxon>Eukaryota</taxon>
        <taxon>Viridiplantae</taxon>
        <taxon>Streptophyta</taxon>
        <taxon>Embryophyta</taxon>
        <taxon>Tracheophyta</taxon>
        <taxon>Spermatophyta</taxon>
        <taxon>Magnoliopsida</taxon>
        <taxon>eudicotyledons</taxon>
        <taxon>Gunneridae</taxon>
        <taxon>Pentapetalae</taxon>
        <taxon>rosids</taxon>
        <taxon>malvids</taxon>
        <taxon>Brassicales</taxon>
        <taxon>Brassicaceae</taxon>
        <taxon>Brassiceae</taxon>
        <taxon>Brassica</taxon>
    </lineage>
</organism>
<reference evidence="2" key="1">
    <citation type="submission" date="2018-11" db="EMBL/GenBank/DDBJ databases">
        <authorList>
            <consortium name="Genoscope - CEA"/>
            <person name="William W."/>
        </authorList>
    </citation>
    <scope>NUCLEOTIDE SEQUENCE</scope>
</reference>